<proteinExistence type="predicted"/>
<dbReference type="PROSITE" id="PS00188">
    <property type="entry name" value="BIOTIN"/>
    <property type="match status" value="1"/>
</dbReference>
<evidence type="ECO:0000256" key="1">
    <source>
        <dbReference type="ARBA" id="ARBA00001941"/>
    </source>
</evidence>
<sequence>MKYEVKVQGRKYEVEVKEISPMVFEVKVNGKKAVIEVEAKFEFKEFEKAEIREKRFVEERVRERAETRVKAGKTITAPMAGIVTKIFKKAGDKVRAGETVLIIEAMKMENPITSPEDGEIAEIAVNEGDKVGSGDVLVYLK</sequence>
<gene>
    <name evidence="4" type="ORF">ENW66_00790</name>
</gene>
<dbReference type="FunFam" id="2.40.50.100:FF:000003">
    <property type="entry name" value="Acetyl-CoA carboxylase biotin carboxyl carrier protein"/>
    <property type="match status" value="1"/>
</dbReference>
<dbReference type="EMBL" id="DTLB01000003">
    <property type="protein sequence ID" value="HFW31479.1"/>
    <property type="molecule type" value="Genomic_DNA"/>
</dbReference>
<reference evidence="4" key="1">
    <citation type="journal article" date="2020" name="mSystems">
        <title>Genome- and Community-Level Interaction Insights into Carbon Utilization and Element Cycling Functions of Hydrothermarchaeota in Hydrothermal Sediment.</title>
        <authorList>
            <person name="Zhou Z."/>
            <person name="Liu Y."/>
            <person name="Xu W."/>
            <person name="Pan J."/>
            <person name="Luo Z.H."/>
            <person name="Li M."/>
        </authorList>
    </citation>
    <scope>NUCLEOTIDE SEQUENCE [LARGE SCALE GENOMIC DNA]</scope>
    <source>
        <strain evidence="4">SpSt-87</strain>
    </source>
</reference>
<evidence type="ECO:0000259" key="3">
    <source>
        <dbReference type="PROSITE" id="PS50968"/>
    </source>
</evidence>
<protein>
    <submittedName>
        <fullName evidence="4">Acetyl-CoA carboxylase biotin carboxyl carrier protein subunit</fullName>
    </submittedName>
</protein>
<dbReference type="PANTHER" id="PTHR45266:SF3">
    <property type="entry name" value="OXALOACETATE DECARBOXYLASE ALPHA CHAIN"/>
    <property type="match status" value="1"/>
</dbReference>
<organism evidence="4">
    <name type="scientific">Archaeoglobus fulgidus</name>
    <dbReference type="NCBI Taxonomy" id="2234"/>
    <lineage>
        <taxon>Archaea</taxon>
        <taxon>Methanobacteriati</taxon>
        <taxon>Methanobacteriota</taxon>
        <taxon>Archaeoglobi</taxon>
        <taxon>Archaeoglobales</taxon>
        <taxon>Archaeoglobaceae</taxon>
        <taxon>Archaeoglobus</taxon>
    </lineage>
</organism>
<dbReference type="InterPro" id="IPR050709">
    <property type="entry name" value="Biotin_Carboxyl_Carrier/Decarb"/>
</dbReference>
<name>A0A7C3MA16_ARCFL</name>
<dbReference type="PROSITE" id="PS50968">
    <property type="entry name" value="BIOTINYL_LIPOYL"/>
    <property type="match status" value="1"/>
</dbReference>
<comment type="cofactor">
    <cofactor evidence="1">
        <name>Co(2+)</name>
        <dbReference type="ChEBI" id="CHEBI:48828"/>
    </cofactor>
</comment>
<dbReference type="InterPro" id="IPR001882">
    <property type="entry name" value="Biotin_BS"/>
</dbReference>
<dbReference type="CDD" id="cd06850">
    <property type="entry name" value="biotinyl_domain"/>
    <property type="match status" value="1"/>
</dbReference>
<evidence type="ECO:0000313" key="4">
    <source>
        <dbReference type="EMBL" id="HFW31479.1"/>
    </source>
</evidence>
<evidence type="ECO:0000256" key="2">
    <source>
        <dbReference type="ARBA" id="ARBA00023267"/>
    </source>
</evidence>
<dbReference type="InterPro" id="IPR011053">
    <property type="entry name" value="Single_hybrid_motif"/>
</dbReference>
<dbReference type="AlphaFoldDB" id="A0A7C3MA16"/>
<dbReference type="Pfam" id="PF00364">
    <property type="entry name" value="Biotin_lipoyl"/>
    <property type="match status" value="1"/>
</dbReference>
<feature type="domain" description="Lipoyl-binding" evidence="3">
    <location>
        <begin position="66"/>
        <end position="141"/>
    </location>
</feature>
<dbReference type="PANTHER" id="PTHR45266">
    <property type="entry name" value="OXALOACETATE DECARBOXYLASE ALPHA CHAIN"/>
    <property type="match status" value="1"/>
</dbReference>
<keyword evidence="2" id="KW-0092">Biotin</keyword>
<comment type="caution">
    <text evidence="4">The sequence shown here is derived from an EMBL/GenBank/DDBJ whole genome shotgun (WGS) entry which is preliminary data.</text>
</comment>
<dbReference type="InterPro" id="IPR000089">
    <property type="entry name" value="Biotin_lipoyl"/>
</dbReference>
<accession>A0A7C3MA16</accession>
<dbReference type="Gene3D" id="2.40.50.100">
    <property type="match status" value="1"/>
</dbReference>
<dbReference type="SUPFAM" id="SSF51230">
    <property type="entry name" value="Single hybrid motif"/>
    <property type="match status" value="1"/>
</dbReference>